<dbReference type="InterPro" id="IPR024364">
    <property type="entry name" value="Baseplate_phage_T4-like"/>
</dbReference>
<dbReference type="EMBL" id="LR796231">
    <property type="protein sequence ID" value="CAB4128180.1"/>
    <property type="molecule type" value="Genomic_DNA"/>
</dbReference>
<evidence type="ECO:0000313" key="2">
    <source>
        <dbReference type="EMBL" id="CAB5218984.1"/>
    </source>
</evidence>
<reference evidence="2" key="1">
    <citation type="submission" date="2020-05" db="EMBL/GenBank/DDBJ databases">
        <authorList>
            <person name="Chiriac C."/>
            <person name="Salcher M."/>
            <person name="Ghai R."/>
            <person name="Kavagutti S V."/>
        </authorList>
    </citation>
    <scope>NUCLEOTIDE SEQUENCE</scope>
</reference>
<name>A0A6J7WSC1_9CAUD</name>
<sequence>MSEDNFTSVTSVVEAAIAEVNEEPEVVIETVAPSNTDVLLPGGFIAGDGSLVKYAEVRELNGVDEEAIAKTGTPGKALMAMLQRGLVSIGTEKATKEDLDKMLSGDRDAVLIGIRRVTFGDEIDFEFPCDNCKTDLKVTVNLATDVPYKNLEDPIEDRRFVYQSKSLGEVKVSLPSGLTQRKLLENIDKSRAELNTILLAGCVDSIGGVGSLGASSVLKLGMKDREQLVNEIITRTPGPRLGEVKTTCEACGEDIPMPLSLADLFRL</sequence>
<dbReference type="EMBL" id="LR798275">
    <property type="protein sequence ID" value="CAB5218984.1"/>
    <property type="molecule type" value="Genomic_DNA"/>
</dbReference>
<evidence type="ECO:0000313" key="1">
    <source>
        <dbReference type="EMBL" id="CAB4128180.1"/>
    </source>
</evidence>
<protein>
    <submittedName>
        <fullName evidence="2">Uncharacterized protein</fullName>
    </submittedName>
</protein>
<dbReference type="Pfam" id="PF12322">
    <property type="entry name" value="T4_baseplate"/>
    <property type="match status" value="1"/>
</dbReference>
<proteinExistence type="predicted"/>
<accession>A0A6J7WSC1</accession>
<gene>
    <name evidence="1" type="ORF">UFOVP113_25</name>
    <name evidence="2" type="ORF">UFOVP225_12</name>
</gene>
<organism evidence="2">
    <name type="scientific">uncultured Caudovirales phage</name>
    <dbReference type="NCBI Taxonomy" id="2100421"/>
    <lineage>
        <taxon>Viruses</taxon>
        <taxon>Duplodnaviria</taxon>
        <taxon>Heunggongvirae</taxon>
        <taxon>Uroviricota</taxon>
        <taxon>Caudoviricetes</taxon>
        <taxon>Peduoviridae</taxon>
        <taxon>Maltschvirus</taxon>
        <taxon>Maltschvirus maltsch</taxon>
    </lineage>
</organism>